<reference evidence="1 2" key="1">
    <citation type="journal article" date="2018" name="MBio">
        <title>Comparative Genomics Reveals the Core Gene Toolbox for the Fungus-Insect Symbiosis.</title>
        <authorList>
            <person name="Wang Y."/>
            <person name="Stata M."/>
            <person name="Wang W."/>
            <person name="Stajich J.E."/>
            <person name="White M.M."/>
            <person name="Moncalvo J.M."/>
        </authorList>
    </citation>
    <scope>NUCLEOTIDE SEQUENCE [LARGE SCALE GENOMIC DNA]</scope>
    <source>
        <strain evidence="1 2">AUS-126-30</strain>
    </source>
</reference>
<name>A0A2U1IY65_SMIAN</name>
<organism evidence="1 2">
    <name type="scientific">Smittium angustum</name>
    <dbReference type="NCBI Taxonomy" id="133377"/>
    <lineage>
        <taxon>Eukaryota</taxon>
        <taxon>Fungi</taxon>
        <taxon>Fungi incertae sedis</taxon>
        <taxon>Zoopagomycota</taxon>
        <taxon>Kickxellomycotina</taxon>
        <taxon>Harpellomycetes</taxon>
        <taxon>Harpellales</taxon>
        <taxon>Legeriomycetaceae</taxon>
        <taxon>Smittium</taxon>
    </lineage>
</organism>
<dbReference type="AlphaFoldDB" id="A0A2U1IY65"/>
<comment type="caution">
    <text evidence="1">The sequence shown here is derived from an EMBL/GenBank/DDBJ whole genome shotgun (WGS) entry which is preliminary data.</text>
</comment>
<gene>
    <name evidence="1" type="ORF">BB558_006276</name>
</gene>
<keyword evidence="2" id="KW-1185">Reference proteome</keyword>
<proteinExistence type="predicted"/>
<evidence type="ECO:0000313" key="2">
    <source>
        <dbReference type="Proteomes" id="UP000245591"/>
    </source>
</evidence>
<evidence type="ECO:0000313" key="1">
    <source>
        <dbReference type="EMBL" id="PVZ97756.1"/>
    </source>
</evidence>
<feature type="non-terminal residue" evidence="1">
    <location>
        <position position="1"/>
    </location>
</feature>
<sequence length="218" mass="24996">AADVNFSLQLSTQIRNLNQEKIQKQQDLEILTDSITSNVNPSNLQSAQVAESGLVIQKNLHSFELITRIYEYCPKAHELDPETCGVRLLKNSFSYEDLQWIESNSPNTADWAKIIALLKSLFIDQTKLGKALNELWSINLRKNEFISDFLKRLQRIMFTAGFSSTDQGTSKNFLMCLPETIKWNIESQIMKDKINNSFIDISQQAIKFSKNTDNRVKT</sequence>
<dbReference type="Proteomes" id="UP000245591">
    <property type="component" value="Unassembled WGS sequence"/>
</dbReference>
<accession>A0A2U1IY65</accession>
<dbReference type="EMBL" id="MBFU01000744">
    <property type="protein sequence ID" value="PVZ97756.1"/>
    <property type="molecule type" value="Genomic_DNA"/>
</dbReference>
<protein>
    <submittedName>
        <fullName evidence="1">Uncharacterized protein</fullName>
    </submittedName>
</protein>